<evidence type="ECO:0000256" key="2">
    <source>
        <dbReference type="ARBA" id="ARBA00004496"/>
    </source>
</evidence>
<feature type="region of interest" description="Disordered" evidence="13">
    <location>
        <begin position="313"/>
        <end position="448"/>
    </location>
</feature>
<feature type="compositionally biased region" description="Low complexity" evidence="13">
    <location>
        <begin position="362"/>
        <end position="374"/>
    </location>
</feature>
<dbReference type="PANTHER" id="PTHR46837">
    <property type="entry name" value="PROTEIN MLN51 HOMOLOG"/>
    <property type="match status" value="1"/>
</dbReference>
<dbReference type="OMA" id="YYYPEQY"/>
<dbReference type="AlphaFoldDB" id="D8PQZ0"/>
<evidence type="ECO:0000256" key="8">
    <source>
        <dbReference type="ARBA" id="ARBA00022845"/>
    </source>
</evidence>
<comment type="similarity">
    <text evidence="3">Belongs to the CASC3 family.</text>
</comment>
<dbReference type="EMBL" id="GL377302">
    <property type="protein sequence ID" value="EFJ01738.1"/>
    <property type="molecule type" value="Genomic_DNA"/>
</dbReference>
<keyword evidence="16" id="KW-1185">Reference proteome</keyword>
<dbReference type="GO" id="GO:0006417">
    <property type="term" value="P:regulation of translation"/>
    <property type="evidence" value="ECO:0007669"/>
    <property type="project" value="UniProtKB-KW"/>
</dbReference>
<evidence type="ECO:0000313" key="16">
    <source>
        <dbReference type="Proteomes" id="UP000007431"/>
    </source>
</evidence>
<dbReference type="KEGG" id="scm:SCHCO_02498378"/>
<keyword evidence="7" id="KW-0509">mRNA transport</keyword>
<feature type="region of interest" description="Disordered" evidence="13">
    <location>
        <begin position="1"/>
        <end position="81"/>
    </location>
</feature>
<organism evidence="16">
    <name type="scientific">Schizophyllum commune (strain H4-8 / FGSC 9210)</name>
    <name type="common">Split gill fungus</name>
    <dbReference type="NCBI Taxonomy" id="578458"/>
    <lineage>
        <taxon>Eukaryota</taxon>
        <taxon>Fungi</taxon>
        <taxon>Dikarya</taxon>
        <taxon>Basidiomycota</taxon>
        <taxon>Agaricomycotina</taxon>
        <taxon>Agaricomycetes</taxon>
        <taxon>Agaricomycetidae</taxon>
        <taxon>Agaricales</taxon>
        <taxon>Schizophyllaceae</taxon>
        <taxon>Schizophyllum</taxon>
    </lineage>
</organism>
<keyword evidence="5" id="KW-0963">Cytoplasm</keyword>
<keyword evidence="12" id="KW-0539">Nucleus</keyword>
<evidence type="ECO:0000256" key="13">
    <source>
        <dbReference type="SAM" id="MobiDB-lite"/>
    </source>
</evidence>
<keyword evidence="10" id="KW-0866">Nonsense-mediated mRNA decay</keyword>
<dbReference type="Proteomes" id="UP000007431">
    <property type="component" value="Unassembled WGS sequence"/>
</dbReference>
<dbReference type="PANTHER" id="PTHR46837:SF5">
    <property type="entry name" value="PROTEIN MLN51 HOMOLOG"/>
    <property type="match status" value="1"/>
</dbReference>
<reference evidence="15 16" key="1">
    <citation type="journal article" date="2010" name="Nat. Biotechnol.">
        <title>Genome sequence of the model mushroom Schizophyllum commune.</title>
        <authorList>
            <person name="Ohm R.A."/>
            <person name="de Jong J.F."/>
            <person name="Lugones L.G."/>
            <person name="Aerts A."/>
            <person name="Kothe E."/>
            <person name="Stajich J.E."/>
            <person name="de Vries R.P."/>
            <person name="Record E."/>
            <person name="Levasseur A."/>
            <person name="Baker S.E."/>
            <person name="Bartholomew K.A."/>
            <person name="Coutinho P.M."/>
            <person name="Erdmann S."/>
            <person name="Fowler T.J."/>
            <person name="Gathman A.C."/>
            <person name="Lombard V."/>
            <person name="Henrissat B."/>
            <person name="Knabe N."/>
            <person name="Kuees U."/>
            <person name="Lilly W.W."/>
            <person name="Lindquist E."/>
            <person name="Lucas S."/>
            <person name="Magnuson J.K."/>
            <person name="Piumi F."/>
            <person name="Raudaskoski M."/>
            <person name="Salamov A."/>
            <person name="Schmutz J."/>
            <person name="Schwarze F.W.M.R."/>
            <person name="vanKuyk P.A."/>
            <person name="Horton J.S."/>
            <person name="Grigoriev I.V."/>
            <person name="Woesten H.A.B."/>
        </authorList>
    </citation>
    <scope>NUCLEOTIDE SEQUENCE [LARGE SCALE GENOMIC DNA]</scope>
    <source>
        <strain evidence="16">H4-8 / FGSC 9210</strain>
    </source>
</reference>
<feature type="region of interest" description="Disordered" evidence="13">
    <location>
        <begin position="601"/>
        <end position="628"/>
    </location>
</feature>
<feature type="compositionally biased region" description="Gly residues" evidence="13">
    <location>
        <begin position="128"/>
        <end position="143"/>
    </location>
</feature>
<keyword evidence="11" id="KW-0508">mRNA splicing</keyword>
<dbReference type="OrthoDB" id="3361414at2759"/>
<feature type="region of interest" description="Disordered" evidence="13">
    <location>
        <begin position="128"/>
        <end position="154"/>
    </location>
</feature>
<evidence type="ECO:0000256" key="10">
    <source>
        <dbReference type="ARBA" id="ARBA00023161"/>
    </source>
</evidence>
<dbReference type="eggNOG" id="ENOG502SBPK">
    <property type="taxonomic scope" value="Eukaryota"/>
</dbReference>
<evidence type="ECO:0000256" key="12">
    <source>
        <dbReference type="ARBA" id="ARBA00023242"/>
    </source>
</evidence>
<dbReference type="GO" id="GO:0008380">
    <property type="term" value="P:RNA splicing"/>
    <property type="evidence" value="ECO:0007669"/>
    <property type="project" value="UniProtKB-KW"/>
</dbReference>
<protein>
    <submittedName>
        <fullName evidence="15">Expressed protein</fullName>
    </submittedName>
</protein>
<evidence type="ECO:0000256" key="4">
    <source>
        <dbReference type="ARBA" id="ARBA00022448"/>
    </source>
</evidence>
<accession>D8PQZ0</accession>
<evidence type="ECO:0000256" key="1">
    <source>
        <dbReference type="ARBA" id="ARBA00004123"/>
    </source>
</evidence>
<dbReference type="HOGENOM" id="CLU_007059_0_0_1"/>
<gene>
    <name evidence="15" type="ORF">SCHCODRAFT_83829</name>
</gene>
<evidence type="ECO:0000259" key="14">
    <source>
        <dbReference type="Pfam" id="PF09405"/>
    </source>
</evidence>
<dbReference type="GO" id="GO:0035145">
    <property type="term" value="C:exon-exon junction complex"/>
    <property type="evidence" value="ECO:0007669"/>
    <property type="project" value="InterPro"/>
</dbReference>
<feature type="compositionally biased region" description="Pro residues" evidence="13">
    <location>
        <begin position="419"/>
        <end position="435"/>
    </location>
</feature>
<dbReference type="VEuPathDB" id="FungiDB:SCHCODRAFT_02498378"/>
<name>D8PQZ0_SCHCM</name>
<evidence type="ECO:0000256" key="5">
    <source>
        <dbReference type="ARBA" id="ARBA00022490"/>
    </source>
</evidence>
<feature type="domain" description="Btz" evidence="14">
    <location>
        <begin position="79"/>
        <end position="183"/>
    </location>
</feature>
<evidence type="ECO:0000256" key="3">
    <source>
        <dbReference type="ARBA" id="ARBA00009548"/>
    </source>
</evidence>
<evidence type="ECO:0000313" key="15">
    <source>
        <dbReference type="EMBL" id="EFJ01738.1"/>
    </source>
</evidence>
<dbReference type="GO" id="GO:0000184">
    <property type="term" value="P:nuclear-transcribed mRNA catabolic process, nonsense-mediated decay"/>
    <property type="evidence" value="ECO:0007669"/>
    <property type="project" value="UniProtKB-KW"/>
</dbReference>
<evidence type="ECO:0000256" key="11">
    <source>
        <dbReference type="ARBA" id="ARBA00023187"/>
    </source>
</evidence>
<dbReference type="GO" id="GO:0003729">
    <property type="term" value="F:mRNA binding"/>
    <property type="evidence" value="ECO:0007669"/>
    <property type="project" value="InterPro"/>
</dbReference>
<keyword evidence="8" id="KW-0810">Translation regulation</keyword>
<keyword evidence="6" id="KW-0507">mRNA processing</keyword>
<dbReference type="Pfam" id="PF09405">
    <property type="entry name" value="Btz"/>
    <property type="match status" value="1"/>
</dbReference>
<keyword evidence="4" id="KW-0813">Transport</keyword>
<keyword evidence="9" id="KW-0694">RNA-binding</keyword>
<feature type="compositionally biased region" description="Low complexity" evidence="13">
    <location>
        <begin position="601"/>
        <end position="619"/>
    </location>
</feature>
<dbReference type="RefSeq" id="XP_003036640.1">
    <property type="nucleotide sequence ID" value="XM_003036594.1"/>
</dbReference>
<dbReference type="InterPro" id="IPR044796">
    <property type="entry name" value="MLN51_plant"/>
</dbReference>
<comment type="subcellular location">
    <subcellularLocation>
        <location evidence="2">Cytoplasm</location>
    </subcellularLocation>
    <subcellularLocation>
        <location evidence="1">Nucleus</location>
    </subcellularLocation>
</comment>
<feature type="compositionally biased region" description="Low complexity" evidence="13">
    <location>
        <begin position="314"/>
        <end position="332"/>
    </location>
</feature>
<dbReference type="InterPro" id="IPR018545">
    <property type="entry name" value="Btz_dom"/>
</dbReference>
<dbReference type="GO" id="GO:0005737">
    <property type="term" value="C:cytoplasm"/>
    <property type="evidence" value="ECO:0007669"/>
    <property type="project" value="UniProtKB-SubCell"/>
</dbReference>
<dbReference type="GO" id="GO:0006397">
    <property type="term" value="P:mRNA processing"/>
    <property type="evidence" value="ECO:0007669"/>
    <property type="project" value="UniProtKB-KW"/>
</dbReference>
<sequence length="692" mass="75226">MVADETQHGQADLPEIDFEEFEGNPSAIDREGAPSPEEAQPSTSSPRVDDDDPEHTPTSSRPKREREPIRGKAPGFSARQAYQKRLEDPAFVPVVGEFWGHDDRLLDKSLRSLSGWWRGRWQGRGRGMGFRGRGRGGYFGGPGRPGPEEVEQENLPPVERTWRHDGFEEMQKQEEQRRTVLQRRQAQQQPFPRGAGNFRGRGFAPPRGGFAPFRGGMNASPSTRSNSLFPPRAFFAMKPEKVFTKQHEAFLYFDAALKPRPGQPPAYRVRVGDEAPTVVRATSYPRRRSNATKSTVAAPEAAITEFVVRLPKSTGKAKAPGPAPKPAAAAAPEPAPTEKPALRRPASPAPAPAPPPPKAESPKVAPVEAPPVASTSQQPPLPPPVEPPRKEEPFTAPPPASAPAFVPAEPPGFEYQQPPHLPPPPVSAPARPNPAPIQTVFTPPPPQSPSYGSPYGYAAPLPPGVAYNHMGGAYEIATGRAVYLQPPPPPPAPMPMYAPPPPQPVMSAPQPVMHGMPSSGFMAGHLRHHSHVSTDFLPHPHTPLSAHTPPVGNLIDPSTGAPIFAPPRQTSRVQIRAPTGEEGKGKASGLRSSAVPFLPPVQEQQQQQQQQQVHHQPQPSYGEADMTGQVAPVNGGYMGYNPYQQYYYPESYGYPYQGNPYEAYPTDPQGGYEQQVGYEAQPVYDPQTGYYQ</sequence>
<dbReference type="GeneID" id="9586093"/>
<evidence type="ECO:0000256" key="9">
    <source>
        <dbReference type="ARBA" id="ARBA00022884"/>
    </source>
</evidence>
<evidence type="ECO:0000256" key="6">
    <source>
        <dbReference type="ARBA" id="ARBA00022664"/>
    </source>
</evidence>
<proteinExistence type="inferred from homology"/>
<dbReference type="InParanoid" id="D8PQZ0"/>
<dbReference type="GO" id="GO:0051028">
    <property type="term" value="P:mRNA transport"/>
    <property type="evidence" value="ECO:0007669"/>
    <property type="project" value="UniProtKB-KW"/>
</dbReference>
<evidence type="ECO:0000256" key="7">
    <source>
        <dbReference type="ARBA" id="ARBA00022816"/>
    </source>
</evidence>
<feature type="compositionally biased region" description="Pro residues" evidence="13">
    <location>
        <begin position="347"/>
        <end position="359"/>
    </location>
</feature>